<evidence type="ECO:0000256" key="2">
    <source>
        <dbReference type="ARBA" id="ARBA00023033"/>
    </source>
</evidence>
<feature type="domain" description="Luciferase-like" evidence="3">
    <location>
        <begin position="1"/>
        <end position="310"/>
    </location>
</feature>
<dbReference type="PANTHER" id="PTHR30137">
    <property type="entry name" value="LUCIFERASE-LIKE MONOOXYGENASE"/>
    <property type="match status" value="1"/>
</dbReference>
<evidence type="ECO:0000313" key="4">
    <source>
        <dbReference type="EMBL" id="ETX04989.1"/>
    </source>
</evidence>
<dbReference type="AlphaFoldDB" id="W4M3Q6"/>
<dbReference type="GO" id="GO:0016705">
    <property type="term" value="F:oxidoreductase activity, acting on paired donors, with incorporation or reduction of molecular oxygen"/>
    <property type="evidence" value="ECO:0007669"/>
    <property type="project" value="InterPro"/>
</dbReference>
<dbReference type="GO" id="GO:0004497">
    <property type="term" value="F:monooxygenase activity"/>
    <property type="evidence" value="ECO:0007669"/>
    <property type="project" value="UniProtKB-KW"/>
</dbReference>
<reference evidence="4 5" key="1">
    <citation type="journal article" date="2014" name="Nature">
        <title>An environmental bacterial taxon with a large and distinct metabolic repertoire.</title>
        <authorList>
            <person name="Wilson M.C."/>
            <person name="Mori T."/>
            <person name="Ruckert C."/>
            <person name="Uria A.R."/>
            <person name="Helf M.J."/>
            <person name="Takada K."/>
            <person name="Gernert C."/>
            <person name="Steffens U.A."/>
            <person name="Heycke N."/>
            <person name="Schmitt S."/>
            <person name="Rinke C."/>
            <person name="Helfrich E.J."/>
            <person name="Brachmann A.O."/>
            <person name="Gurgui C."/>
            <person name="Wakimoto T."/>
            <person name="Kracht M."/>
            <person name="Crusemann M."/>
            <person name="Hentschel U."/>
            <person name="Abe I."/>
            <person name="Matsunaga S."/>
            <person name="Kalinowski J."/>
            <person name="Takeyama H."/>
            <person name="Piel J."/>
        </authorList>
    </citation>
    <scope>NUCLEOTIDE SEQUENCE [LARGE SCALE GENOMIC DNA]</scope>
    <source>
        <strain evidence="5">TSY2</strain>
    </source>
</reference>
<dbReference type="Proteomes" id="UP000019140">
    <property type="component" value="Unassembled WGS sequence"/>
</dbReference>
<organism evidence="4 5">
    <name type="scientific">Candidatus Entotheonella gemina</name>
    <dbReference type="NCBI Taxonomy" id="1429439"/>
    <lineage>
        <taxon>Bacteria</taxon>
        <taxon>Pseudomonadati</taxon>
        <taxon>Nitrospinota/Tectimicrobiota group</taxon>
        <taxon>Candidatus Tectimicrobiota</taxon>
        <taxon>Candidatus Entotheonellia</taxon>
        <taxon>Candidatus Entotheonellales</taxon>
        <taxon>Candidatus Entotheonellaceae</taxon>
        <taxon>Candidatus Entotheonella</taxon>
    </lineage>
</organism>
<protein>
    <recommendedName>
        <fullName evidence="3">Luciferase-like domain-containing protein</fullName>
    </recommendedName>
</protein>
<dbReference type="InterPro" id="IPR036661">
    <property type="entry name" value="Luciferase-like_sf"/>
</dbReference>
<accession>W4M3Q6</accession>
<dbReference type="SUPFAM" id="SSF51679">
    <property type="entry name" value="Bacterial luciferase-like"/>
    <property type="match status" value="1"/>
</dbReference>
<keyword evidence="2" id="KW-0503">Monooxygenase</keyword>
<keyword evidence="1" id="KW-0560">Oxidoreductase</keyword>
<dbReference type="GO" id="GO:0005829">
    <property type="term" value="C:cytosol"/>
    <property type="evidence" value="ECO:0007669"/>
    <property type="project" value="TreeGrafter"/>
</dbReference>
<sequence length="347" mass="39178">MDFGLFMEFPVADGATDQEGFGQGFRLVDEAERMGVDSVWLAEYHFIPFSVLSSPMTVGTAIAARTENMRIGFGVFLLPLGNPVRIAEEVATLDHISRGRVEFGIGRGTFPDHHDAFNSPYPESRGRFEEYLEIILQAWTREQFSFAGEHYQCTDLCVRPKPFQTPHPPIRVGITSAETFPIIGRMGYPIFVNPSRVFALSELAPHIQQYREAWQAAGHPGEGQVGLRIPIYLAETAEKAYEQPRESALGSIQSLGERVGRFAARTGTPGNWQAESERILEMDYDDWLRDKVVYGTPEAVVDRLQQLIEELHLSQIVYEINYGRRIPFELQLNSLRLLTGRVLPAFK</sequence>
<dbReference type="InterPro" id="IPR050766">
    <property type="entry name" value="Bact_Lucif_Oxidored"/>
</dbReference>
<comment type="caution">
    <text evidence="4">The sequence shown here is derived from an EMBL/GenBank/DDBJ whole genome shotgun (WGS) entry which is preliminary data.</text>
</comment>
<evidence type="ECO:0000256" key="1">
    <source>
        <dbReference type="ARBA" id="ARBA00023002"/>
    </source>
</evidence>
<dbReference type="PANTHER" id="PTHR30137:SF8">
    <property type="entry name" value="BLR5498 PROTEIN"/>
    <property type="match status" value="1"/>
</dbReference>
<dbReference type="Pfam" id="PF00296">
    <property type="entry name" value="Bac_luciferase"/>
    <property type="match status" value="1"/>
</dbReference>
<keyword evidence="5" id="KW-1185">Reference proteome</keyword>
<dbReference type="InterPro" id="IPR011251">
    <property type="entry name" value="Luciferase-like_dom"/>
</dbReference>
<evidence type="ECO:0000313" key="5">
    <source>
        <dbReference type="Proteomes" id="UP000019140"/>
    </source>
</evidence>
<name>W4M3Q6_9BACT</name>
<dbReference type="Gene3D" id="3.20.20.30">
    <property type="entry name" value="Luciferase-like domain"/>
    <property type="match status" value="1"/>
</dbReference>
<gene>
    <name evidence="4" type="ORF">ETSY2_25625</name>
</gene>
<evidence type="ECO:0000259" key="3">
    <source>
        <dbReference type="Pfam" id="PF00296"/>
    </source>
</evidence>
<dbReference type="EMBL" id="AZHX01001071">
    <property type="protein sequence ID" value="ETX04989.1"/>
    <property type="molecule type" value="Genomic_DNA"/>
</dbReference>
<dbReference type="HOGENOM" id="CLU_027853_3_0_7"/>
<proteinExistence type="predicted"/>